<comment type="caution">
    <text evidence="2">The sequence shown here is derived from an EMBL/GenBank/DDBJ whole genome shotgun (WGS) entry which is preliminary data.</text>
</comment>
<dbReference type="OrthoDB" id="10509215at2759"/>
<dbReference type="EMBL" id="VDMD01000002">
    <property type="protein sequence ID" value="TRM68690.1"/>
    <property type="molecule type" value="Genomic_DNA"/>
</dbReference>
<keyword evidence="3" id="KW-1185">Reference proteome</keyword>
<feature type="compositionally biased region" description="Basic and acidic residues" evidence="1">
    <location>
        <begin position="99"/>
        <end position="115"/>
    </location>
</feature>
<protein>
    <submittedName>
        <fullName evidence="2">Uncharacterized protein</fullName>
    </submittedName>
</protein>
<accession>A0A550CV83</accession>
<gene>
    <name evidence="2" type="ORF">BD626DRAFT_119797</name>
</gene>
<evidence type="ECO:0000313" key="2">
    <source>
        <dbReference type="EMBL" id="TRM68690.1"/>
    </source>
</evidence>
<name>A0A550CV83_9AGAR</name>
<dbReference type="AlphaFoldDB" id="A0A550CV83"/>
<dbReference type="Proteomes" id="UP000320762">
    <property type="component" value="Unassembled WGS sequence"/>
</dbReference>
<evidence type="ECO:0000313" key="3">
    <source>
        <dbReference type="Proteomes" id="UP000320762"/>
    </source>
</evidence>
<feature type="compositionally biased region" description="Pro residues" evidence="1">
    <location>
        <begin position="80"/>
        <end position="89"/>
    </location>
</feature>
<reference evidence="2 3" key="1">
    <citation type="journal article" date="2019" name="New Phytol.">
        <title>Comparative genomics reveals unique wood-decay strategies and fruiting body development in the Schizophyllaceae.</title>
        <authorList>
            <person name="Almasi E."/>
            <person name="Sahu N."/>
            <person name="Krizsan K."/>
            <person name="Balint B."/>
            <person name="Kovacs G.M."/>
            <person name="Kiss B."/>
            <person name="Cseklye J."/>
            <person name="Drula E."/>
            <person name="Henrissat B."/>
            <person name="Nagy I."/>
            <person name="Chovatia M."/>
            <person name="Adam C."/>
            <person name="LaButti K."/>
            <person name="Lipzen A."/>
            <person name="Riley R."/>
            <person name="Grigoriev I.V."/>
            <person name="Nagy L.G."/>
        </authorList>
    </citation>
    <scope>NUCLEOTIDE SEQUENCE [LARGE SCALE GENOMIC DNA]</scope>
    <source>
        <strain evidence="2 3">NL-1724</strain>
    </source>
</reference>
<organism evidence="2 3">
    <name type="scientific">Schizophyllum amplum</name>
    <dbReference type="NCBI Taxonomy" id="97359"/>
    <lineage>
        <taxon>Eukaryota</taxon>
        <taxon>Fungi</taxon>
        <taxon>Dikarya</taxon>
        <taxon>Basidiomycota</taxon>
        <taxon>Agaricomycotina</taxon>
        <taxon>Agaricomycetes</taxon>
        <taxon>Agaricomycetidae</taxon>
        <taxon>Agaricales</taxon>
        <taxon>Schizophyllaceae</taxon>
        <taxon>Schizophyllum</taxon>
    </lineage>
</organism>
<sequence length="290" mass="32426">MPRKAGNPICATSSPPCPRRSSRIRAQQQTKPLEASCKVTRNIAPLQDAMRHVHITENVPGRKRKLRSTQENQKDEPPAKKPTPPPSPPHIARTRAVAHRSEPRKPGRRTVRFEDGDLEPLSAPPTPLEVARSVTVEYLASRSAKLGIPEGDIRELACPKEAEPGMAPTRREGRKGLYLQYPPIFVLAYPYSVFNIFNHLQSRGEAVHGDIPLTLAAFRRRLMSELGLGEGAGFAEHHVGKRTIYIMIVSCSDRPETLPFPEARIRKFQEVLGVEELPKILPLRRPNIPL</sequence>
<feature type="region of interest" description="Disordered" evidence="1">
    <location>
        <begin position="1"/>
        <end position="126"/>
    </location>
</feature>
<proteinExistence type="predicted"/>
<evidence type="ECO:0000256" key="1">
    <source>
        <dbReference type="SAM" id="MobiDB-lite"/>
    </source>
</evidence>